<proteinExistence type="predicted"/>
<comment type="caution">
    <text evidence="2">The sequence shown here is derived from an EMBL/GenBank/DDBJ whole genome shotgun (WGS) entry which is preliminary data.</text>
</comment>
<keyword evidence="3" id="KW-1185">Reference proteome</keyword>
<sequence>MSPGRVRKSVARTRAASGPGTPALLRIWDGVGHGMASGDCEAVLHNTYWLSFLMRRLGLTPAADPC</sequence>
<dbReference type="EMBL" id="BAAARJ010000010">
    <property type="protein sequence ID" value="GAA2618084.1"/>
    <property type="molecule type" value="Genomic_DNA"/>
</dbReference>
<dbReference type="Proteomes" id="UP001501447">
    <property type="component" value="Unassembled WGS sequence"/>
</dbReference>
<evidence type="ECO:0000256" key="1">
    <source>
        <dbReference type="SAM" id="MobiDB-lite"/>
    </source>
</evidence>
<reference evidence="2 3" key="1">
    <citation type="journal article" date="2019" name="Int. J. Syst. Evol. Microbiol.">
        <title>The Global Catalogue of Microorganisms (GCM) 10K type strain sequencing project: providing services to taxonomists for standard genome sequencing and annotation.</title>
        <authorList>
            <consortium name="The Broad Institute Genomics Platform"/>
            <consortium name="The Broad Institute Genome Sequencing Center for Infectious Disease"/>
            <person name="Wu L."/>
            <person name="Ma J."/>
        </authorList>
    </citation>
    <scope>NUCLEOTIDE SEQUENCE [LARGE SCALE GENOMIC DNA]</scope>
    <source>
        <strain evidence="2 3">JCM 16373</strain>
    </source>
</reference>
<organism evidence="2 3">
    <name type="scientific">Streptomyces axinellae</name>
    <dbReference type="NCBI Taxonomy" id="552788"/>
    <lineage>
        <taxon>Bacteria</taxon>
        <taxon>Bacillati</taxon>
        <taxon>Actinomycetota</taxon>
        <taxon>Actinomycetes</taxon>
        <taxon>Kitasatosporales</taxon>
        <taxon>Streptomycetaceae</taxon>
        <taxon>Streptomyces</taxon>
    </lineage>
</organism>
<feature type="region of interest" description="Disordered" evidence="1">
    <location>
        <begin position="1"/>
        <end position="20"/>
    </location>
</feature>
<protein>
    <recommendedName>
        <fullName evidence="4">Peptidase S33 tripeptidyl aminopeptidase-like C-terminal domain-containing protein</fullName>
    </recommendedName>
</protein>
<accession>A0ABN3Q6M4</accession>
<name>A0ABN3Q6M4_9ACTN</name>
<evidence type="ECO:0000313" key="2">
    <source>
        <dbReference type="EMBL" id="GAA2618084.1"/>
    </source>
</evidence>
<evidence type="ECO:0000313" key="3">
    <source>
        <dbReference type="Proteomes" id="UP001501447"/>
    </source>
</evidence>
<feature type="compositionally biased region" description="Basic residues" evidence="1">
    <location>
        <begin position="1"/>
        <end position="11"/>
    </location>
</feature>
<evidence type="ECO:0008006" key="4">
    <source>
        <dbReference type="Google" id="ProtNLM"/>
    </source>
</evidence>
<gene>
    <name evidence="2" type="ORF">GCM10009863_35090</name>
</gene>
<dbReference type="RefSeq" id="WP_344566984.1">
    <property type="nucleotide sequence ID" value="NZ_BAAARJ010000010.1"/>
</dbReference>